<comment type="subcellular location">
    <subcellularLocation>
        <location evidence="1">Cell membrane</location>
        <topology evidence="1">Multi-pass membrane protein</topology>
    </subcellularLocation>
</comment>
<keyword evidence="4 6" id="KW-1133">Transmembrane helix</keyword>
<dbReference type="AlphaFoldDB" id="A0A937FCU8"/>
<proteinExistence type="predicted"/>
<feature type="transmembrane region" description="Helical" evidence="6">
    <location>
        <begin position="135"/>
        <end position="161"/>
    </location>
</feature>
<evidence type="ECO:0000256" key="4">
    <source>
        <dbReference type="ARBA" id="ARBA00022989"/>
    </source>
</evidence>
<sequence>MSKIYIGNTWTPWKFFKRLITKVNDDDIFALSAQLAYYLLLSFFPFLMFIMIMIGFSQLKSDEVLVYLSTILPQNVYQLVESTVVEVINGQKGQLILPTALLAIWTSSSGFSAVNRGLDKAYEVKETRSYIKRTIYGIIGTVGLGIIIILTLLLIVFGGVIRAYLIAKFPFDDIITFAWNSVRFAVIMLVMIFAFAASYYFIPAKKVMWKECFPGAIISALGWIVVSSLFSFYVNNFSNYSRLYGSLGAVIALMTWLYISSFIVLLGGEINAILLE</sequence>
<gene>
    <name evidence="7" type="ORF">JK634_06885</name>
</gene>
<comment type="caution">
    <text evidence="7">The sequence shown here is derived from an EMBL/GenBank/DDBJ whole genome shotgun (WGS) entry which is preliminary data.</text>
</comment>
<dbReference type="InterPro" id="IPR017039">
    <property type="entry name" value="Virul_fac_BrkB"/>
</dbReference>
<feature type="transmembrane region" description="Helical" evidence="6">
    <location>
        <begin position="35"/>
        <end position="56"/>
    </location>
</feature>
<dbReference type="EMBL" id="JAESWA010000020">
    <property type="protein sequence ID" value="MBL4931524.1"/>
    <property type="molecule type" value="Genomic_DNA"/>
</dbReference>
<feature type="transmembrane region" description="Helical" evidence="6">
    <location>
        <begin position="181"/>
        <end position="201"/>
    </location>
</feature>
<dbReference type="NCBIfam" id="TIGR00765">
    <property type="entry name" value="yihY_not_rbn"/>
    <property type="match status" value="1"/>
</dbReference>
<dbReference type="Pfam" id="PF03631">
    <property type="entry name" value="Virul_fac_BrkB"/>
    <property type="match status" value="1"/>
</dbReference>
<evidence type="ECO:0000256" key="2">
    <source>
        <dbReference type="ARBA" id="ARBA00022475"/>
    </source>
</evidence>
<evidence type="ECO:0000256" key="3">
    <source>
        <dbReference type="ARBA" id="ARBA00022692"/>
    </source>
</evidence>
<evidence type="ECO:0000313" key="8">
    <source>
        <dbReference type="Proteomes" id="UP000623681"/>
    </source>
</evidence>
<dbReference type="PANTHER" id="PTHR30213:SF0">
    <property type="entry name" value="UPF0761 MEMBRANE PROTEIN YIHY"/>
    <property type="match status" value="1"/>
</dbReference>
<evidence type="ECO:0000256" key="1">
    <source>
        <dbReference type="ARBA" id="ARBA00004651"/>
    </source>
</evidence>
<reference evidence="7" key="1">
    <citation type="submission" date="2021-01" db="EMBL/GenBank/DDBJ databases">
        <title>Genome public.</title>
        <authorList>
            <person name="Liu C."/>
            <person name="Sun Q."/>
        </authorList>
    </citation>
    <scope>NUCLEOTIDE SEQUENCE</scope>
    <source>
        <strain evidence="7">YIM B02565</strain>
    </source>
</reference>
<organism evidence="7 8">
    <name type="scientific">Clostridium paridis</name>
    <dbReference type="NCBI Taxonomy" id="2803863"/>
    <lineage>
        <taxon>Bacteria</taxon>
        <taxon>Bacillati</taxon>
        <taxon>Bacillota</taxon>
        <taxon>Clostridia</taxon>
        <taxon>Eubacteriales</taxon>
        <taxon>Clostridiaceae</taxon>
        <taxon>Clostridium</taxon>
    </lineage>
</organism>
<dbReference type="PIRSF" id="PIRSF035875">
    <property type="entry name" value="RNase_BN"/>
    <property type="match status" value="1"/>
</dbReference>
<evidence type="ECO:0000256" key="6">
    <source>
        <dbReference type="SAM" id="Phobius"/>
    </source>
</evidence>
<keyword evidence="5 6" id="KW-0472">Membrane</keyword>
<dbReference type="PANTHER" id="PTHR30213">
    <property type="entry name" value="INNER MEMBRANE PROTEIN YHJD"/>
    <property type="match status" value="1"/>
</dbReference>
<dbReference type="Proteomes" id="UP000623681">
    <property type="component" value="Unassembled WGS sequence"/>
</dbReference>
<feature type="transmembrane region" description="Helical" evidence="6">
    <location>
        <begin position="213"/>
        <end position="234"/>
    </location>
</feature>
<keyword evidence="8" id="KW-1185">Reference proteome</keyword>
<evidence type="ECO:0000313" key="7">
    <source>
        <dbReference type="EMBL" id="MBL4931524.1"/>
    </source>
</evidence>
<keyword evidence="2" id="KW-1003">Cell membrane</keyword>
<keyword evidence="3 6" id="KW-0812">Transmembrane</keyword>
<protein>
    <submittedName>
        <fullName evidence="7">YihY/virulence factor BrkB family protein</fullName>
    </submittedName>
</protein>
<dbReference type="GO" id="GO:0005886">
    <property type="term" value="C:plasma membrane"/>
    <property type="evidence" value="ECO:0007669"/>
    <property type="project" value="UniProtKB-SubCell"/>
</dbReference>
<evidence type="ECO:0000256" key="5">
    <source>
        <dbReference type="ARBA" id="ARBA00023136"/>
    </source>
</evidence>
<dbReference type="RefSeq" id="WP_202766909.1">
    <property type="nucleotide sequence ID" value="NZ_JAESWA010000020.1"/>
</dbReference>
<accession>A0A937FCU8</accession>
<feature type="transmembrane region" description="Helical" evidence="6">
    <location>
        <begin position="95"/>
        <end position="114"/>
    </location>
</feature>
<feature type="transmembrane region" description="Helical" evidence="6">
    <location>
        <begin position="246"/>
        <end position="266"/>
    </location>
</feature>
<name>A0A937FCU8_9CLOT</name>